<reference evidence="1 2" key="1">
    <citation type="submission" date="2015-12" db="EMBL/GenBank/DDBJ databases">
        <title>Genome sequence of Thalassospira xiamenensis MCCC 1A03005.</title>
        <authorList>
            <person name="Lu L."/>
            <person name="Lai Q."/>
            <person name="Shao Z."/>
            <person name="Qian P."/>
        </authorList>
    </citation>
    <scope>NUCLEOTIDE SEQUENCE [LARGE SCALE GENOMIC DNA]</scope>
    <source>
        <strain evidence="1 2">MCCC 1A03005</strain>
    </source>
</reference>
<accession>A0ABR5XY30</accession>
<comment type="caution">
    <text evidence="1">The sequence shown here is derived from an EMBL/GenBank/DDBJ whole genome shotgun (WGS) entry which is preliminary data.</text>
</comment>
<sequence length="247" mass="28752">MHRLYEHTFVTLDNAFHKLEAQVPKPQITPWKDGFVYRYKEQTIHQAIILKLARMISGLRAAYLLSENGFFQEQASLQRILDEIGEDIFFLVLAITNDTQTELHQRFLKEFFQEEFEEHLNAVESPQKRDRVSRKKIRGYISRIAPKAGEPTDLTQLSNTLASAYSGYVHAAGVHTMDMYGGYPPKFHLNGMLDTPRMSEYASDLWNYFYRSLMDIELASKAFGDSECLKEIEQIKRRYDVIAARQK</sequence>
<dbReference type="EMBL" id="LPXL01000037">
    <property type="protein sequence ID" value="KZD01184.1"/>
    <property type="molecule type" value="Genomic_DNA"/>
</dbReference>
<evidence type="ECO:0000313" key="2">
    <source>
        <dbReference type="Proteomes" id="UP000076167"/>
    </source>
</evidence>
<name>A0ABR5XY30_9PROT</name>
<gene>
    <name evidence="1" type="ORF">AUP40_20935</name>
</gene>
<evidence type="ECO:0000313" key="1">
    <source>
        <dbReference type="EMBL" id="KZD01184.1"/>
    </source>
</evidence>
<proteinExistence type="predicted"/>
<dbReference type="Proteomes" id="UP000076167">
    <property type="component" value="Unassembled WGS sequence"/>
</dbReference>
<keyword evidence="2" id="KW-1185">Reference proteome</keyword>
<organism evidence="1 2">
    <name type="scientific">Thalassospira xiamenensis</name>
    <dbReference type="NCBI Taxonomy" id="220697"/>
    <lineage>
        <taxon>Bacteria</taxon>
        <taxon>Pseudomonadati</taxon>
        <taxon>Pseudomonadota</taxon>
        <taxon>Alphaproteobacteria</taxon>
        <taxon>Rhodospirillales</taxon>
        <taxon>Thalassospiraceae</taxon>
        <taxon>Thalassospira</taxon>
    </lineage>
</organism>
<protein>
    <recommendedName>
        <fullName evidence="3">HEPN AbiU2-like domain-containing protein</fullName>
    </recommendedName>
</protein>
<evidence type="ECO:0008006" key="3">
    <source>
        <dbReference type="Google" id="ProtNLM"/>
    </source>
</evidence>